<dbReference type="EMBL" id="CAKOAT010316265">
    <property type="protein sequence ID" value="CAH8361794.1"/>
    <property type="molecule type" value="Genomic_DNA"/>
</dbReference>
<comment type="caution">
    <text evidence="1">The sequence shown here is derived from an EMBL/GenBank/DDBJ whole genome shotgun (WGS) entry which is preliminary data.</text>
</comment>
<protein>
    <submittedName>
        <fullName evidence="1">Uncharacterized protein</fullName>
    </submittedName>
</protein>
<keyword evidence="2" id="KW-1185">Reference proteome</keyword>
<evidence type="ECO:0000313" key="1">
    <source>
        <dbReference type="EMBL" id="CAH8361794.1"/>
    </source>
</evidence>
<sequence>MYMYLYKAYGRRRRRGEWWFSENPITENETVVINHGDPFEGVVEMIRIRLELGVLTPVALTYRVPDMILLPPKNVATDADVETMLTATEFMTTPVLCVASGPELVDKYQFLSRSPFKIGETSFLDAGITEEEHHAAIRNLVGGHPIVCSQPVLEMMFNEPQLLSVYRIALEIELVYAPTAEEMAQFPHLTYEDIISIEEGETMNTHDQSHNANNHEVLHGEPINDAQLQSAFTNFAPPNIGTDVMPLAVEPLTQIPPSQTIPEVVTEEEHAYWDGVFHAEDNAQVHVSPSPRPTNGSAGLPIGPNLRITAPQTPTSVLLVDEAEASYTGSSDSFNSNPNNHVFPPPIPMAENVILISSTSETRHRL</sequence>
<dbReference type="AlphaFoldDB" id="A0ABC8KRB8"/>
<name>A0ABC8KRB8_ERUVS</name>
<dbReference type="Proteomes" id="UP001642260">
    <property type="component" value="Unassembled WGS sequence"/>
</dbReference>
<gene>
    <name evidence="1" type="ORF">ERUC_LOCUS27550</name>
</gene>
<reference evidence="1 2" key="1">
    <citation type="submission" date="2022-03" db="EMBL/GenBank/DDBJ databases">
        <authorList>
            <person name="Macdonald S."/>
            <person name="Ahmed S."/>
            <person name="Newling K."/>
        </authorList>
    </citation>
    <scope>NUCLEOTIDE SEQUENCE [LARGE SCALE GENOMIC DNA]</scope>
</reference>
<accession>A0ABC8KRB8</accession>
<evidence type="ECO:0000313" key="2">
    <source>
        <dbReference type="Proteomes" id="UP001642260"/>
    </source>
</evidence>
<proteinExistence type="predicted"/>
<organism evidence="1 2">
    <name type="scientific">Eruca vesicaria subsp. sativa</name>
    <name type="common">Garden rocket</name>
    <name type="synonym">Eruca sativa</name>
    <dbReference type="NCBI Taxonomy" id="29727"/>
    <lineage>
        <taxon>Eukaryota</taxon>
        <taxon>Viridiplantae</taxon>
        <taxon>Streptophyta</taxon>
        <taxon>Embryophyta</taxon>
        <taxon>Tracheophyta</taxon>
        <taxon>Spermatophyta</taxon>
        <taxon>Magnoliopsida</taxon>
        <taxon>eudicotyledons</taxon>
        <taxon>Gunneridae</taxon>
        <taxon>Pentapetalae</taxon>
        <taxon>rosids</taxon>
        <taxon>malvids</taxon>
        <taxon>Brassicales</taxon>
        <taxon>Brassicaceae</taxon>
        <taxon>Brassiceae</taxon>
        <taxon>Eruca</taxon>
    </lineage>
</organism>